<dbReference type="Proteomes" id="UP000094578">
    <property type="component" value="Unassembled WGS sequence"/>
</dbReference>
<evidence type="ECO:0000256" key="1">
    <source>
        <dbReference type="SAM" id="SignalP"/>
    </source>
</evidence>
<gene>
    <name evidence="2" type="ORF">PTI45_04506</name>
</gene>
<evidence type="ECO:0008006" key="4">
    <source>
        <dbReference type="Google" id="ProtNLM"/>
    </source>
</evidence>
<dbReference type="RefSeq" id="WP_069329814.1">
    <property type="nucleotide sequence ID" value="NZ_MDER01000094.1"/>
</dbReference>
<reference evidence="2 3" key="1">
    <citation type="submission" date="2016-08" db="EMBL/GenBank/DDBJ databases">
        <title>Genome sequencing of Paenibacillus sp. TI45-13ar, isolated from Korean traditional nuruk.</title>
        <authorList>
            <person name="Kim S.-J."/>
        </authorList>
    </citation>
    <scope>NUCLEOTIDE SEQUENCE [LARGE SCALE GENOMIC DNA]</scope>
    <source>
        <strain evidence="2 3">TI45-13ar</strain>
    </source>
</reference>
<evidence type="ECO:0000313" key="2">
    <source>
        <dbReference type="EMBL" id="ODP26164.1"/>
    </source>
</evidence>
<proteinExistence type="predicted"/>
<comment type="caution">
    <text evidence="2">The sequence shown here is derived from an EMBL/GenBank/DDBJ whole genome shotgun (WGS) entry which is preliminary data.</text>
</comment>
<sequence length="327" mass="36166">MKKFIALIVPTALFLSLTLGMSSVQAEDQTVSQVTNIQQEAIYKITPADKEWANFTSKQEKVDATRIPADVLSKMTTDEVVEAVLTYPLLTDIYAFDSTEAGLSVLAEQSDAFRELQTREDAEQKLNERLQMRSLTTENALQPRTIDMLLSDKQISSSQSLQASAVPGSSATVHTVKTPKGSSVTAHKYSPDFTTAEKNELKRTFLSSYPNAQFVSNATVNYNCHSYAFYSRLTTNPYWIEDPSPYMKDGSYAVVFSPVSASIGTRVYFDHPDYTKTHSAVVTGTPSPGSPAQNFTVTSKWGKAPLFKHVAKDSPYSMNNIKLYNAN</sequence>
<dbReference type="AlphaFoldDB" id="A0A1E3KXH0"/>
<dbReference type="EMBL" id="MDER01000094">
    <property type="protein sequence ID" value="ODP26164.1"/>
    <property type="molecule type" value="Genomic_DNA"/>
</dbReference>
<accession>A0A1E3KXH0</accession>
<feature type="chain" id="PRO_5009131104" description="Amidase domain-containing protein" evidence="1">
    <location>
        <begin position="27"/>
        <end position="327"/>
    </location>
</feature>
<protein>
    <recommendedName>
        <fullName evidence="4">Amidase domain-containing protein</fullName>
    </recommendedName>
</protein>
<name>A0A1E3KXH0_9BACL</name>
<feature type="signal peptide" evidence="1">
    <location>
        <begin position="1"/>
        <end position="26"/>
    </location>
</feature>
<organism evidence="2 3">
    <name type="scientific">Paenibacillus nuruki</name>
    <dbReference type="NCBI Taxonomy" id="1886670"/>
    <lineage>
        <taxon>Bacteria</taxon>
        <taxon>Bacillati</taxon>
        <taxon>Bacillota</taxon>
        <taxon>Bacilli</taxon>
        <taxon>Bacillales</taxon>
        <taxon>Paenibacillaceae</taxon>
        <taxon>Paenibacillus</taxon>
    </lineage>
</organism>
<keyword evidence="3" id="KW-1185">Reference proteome</keyword>
<keyword evidence="1" id="KW-0732">Signal</keyword>
<evidence type="ECO:0000313" key="3">
    <source>
        <dbReference type="Proteomes" id="UP000094578"/>
    </source>
</evidence>